<dbReference type="PANTHER" id="PTHR47707">
    <property type="entry name" value="8-OXO-DGTP DIPHOSPHATASE"/>
    <property type="match status" value="1"/>
</dbReference>
<evidence type="ECO:0000256" key="14">
    <source>
        <dbReference type="ARBA" id="ARBA00041592"/>
    </source>
</evidence>
<name>A0A1E5IYZ0_SHECO</name>
<comment type="cofactor">
    <cofactor evidence="1 18">
        <name>Mg(2+)</name>
        <dbReference type="ChEBI" id="CHEBI:18420"/>
    </cofactor>
</comment>
<keyword evidence="6" id="KW-0227">DNA damage</keyword>
<feature type="binding site" evidence="18">
    <location>
        <position position="37"/>
    </location>
    <ligand>
        <name>Mg(2+)</name>
        <dbReference type="ChEBI" id="CHEBI:18420"/>
    </ligand>
</feature>
<dbReference type="GO" id="GO:0046872">
    <property type="term" value="F:metal ion binding"/>
    <property type="evidence" value="ECO:0007669"/>
    <property type="project" value="UniProtKB-KW"/>
</dbReference>
<dbReference type="AlphaFoldDB" id="A0A1E5IYZ0"/>
<dbReference type="CDD" id="cd03425">
    <property type="entry name" value="NUDIX_MutT_NudA_like"/>
    <property type="match status" value="1"/>
</dbReference>
<evidence type="ECO:0000256" key="11">
    <source>
        <dbReference type="ARBA" id="ARBA00036904"/>
    </source>
</evidence>
<gene>
    <name evidence="20" type="ORF">BEL05_12930</name>
</gene>
<dbReference type="Pfam" id="PF14815">
    <property type="entry name" value="NUDIX_4"/>
    <property type="match status" value="1"/>
</dbReference>
<comment type="catalytic activity">
    <reaction evidence="11">
        <text>8-oxo-GTP + H2O = 8-oxo-GMP + diphosphate + H(+)</text>
        <dbReference type="Rhea" id="RHEA:67616"/>
        <dbReference type="ChEBI" id="CHEBI:15377"/>
        <dbReference type="ChEBI" id="CHEBI:15378"/>
        <dbReference type="ChEBI" id="CHEBI:33019"/>
        <dbReference type="ChEBI" id="CHEBI:143553"/>
        <dbReference type="ChEBI" id="CHEBI:145694"/>
    </reaction>
</comment>
<evidence type="ECO:0000313" key="21">
    <source>
        <dbReference type="Proteomes" id="UP000095230"/>
    </source>
</evidence>
<evidence type="ECO:0000256" key="16">
    <source>
        <dbReference type="ARBA" id="ARBA00042798"/>
    </source>
</evidence>
<proteinExistence type="inferred from homology"/>
<dbReference type="FunFam" id="3.90.79.10:FF:000014">
    <property type="entry name" value="8-oxo-dGTP diphosphatase MutT"/>
    <property type="match status" value="1"/>
</dbReference>
<evidence type="ECO:0000256" key="17">
    <source>
        <dbReference type="PIRSR" id="PIRSR603561-1"/>
    </source>
</evidence>
<evidence type="ECO:0000256" key="8">
    <source>
        <dbReference type="ARBA" id="ARBA00022842"/>
    </source>
</evidence>
<evidence type="ECO:0000256" key="1">
    <source>
        <dbReference type="ARBA" id="ARBA00001946"/>
    </source>
</evidence>
<keyword evidence="5 18" id="KW-0479">Metal-binding</keyword>
<dbReference type="GO" id="GO:0044716">
    <property type="term" value="F:8-oxo-GDP phosphatase activity"/>
    <property type="evidence" value="ECO:0007669"/>
    <property type="project" value="TreeGrafter"/>
</dbReference>
<sequence length="129" mass="14430">MKRVHVAVGVILNASNQVLLAKRPDNLHQGGKWEFPGGKVEQDETTSQALIRELKEEVNLIVSDTTPLMTISHDYPDKEVLLDIHTVNCFSGDAEALEGQEILWVDLSNLKRYNFPAANIPIIDRLLSL</sequence>
<feature type="binding site" evidence="17">
    <location>
        <position position="28"/>
    </location>
    <ligand>
        <name>8-oxo-dGTP</name>
        <dbReference type="ChEBI" id="CHEBI:77896"/>
    </ligand>
</feature>
<comment type="similarity">
    <text evidence="2">Belongs to the Nudix hydrolase family.</text>
</comment>
<evidence type="ECO:0000256" key="4">
    <source>
        <dbReference type="ARBA" id="ARBA00022705"/>
    </source>
</evidence>
<dbReference type="STRING" id="23.BEL05_12930"/>
<keyword evidence="3" id="KW-0515">Mutator protein</keyword>
<dbReference type="NCBIfam" id="TIGR00586">
    <property type="entry name" value="mutt"/>
    <property type="match status" value="1"/>
</dbReference>
<keyword evidence="9" id="KW-0234">DNA repair</keyword>
<evidence type="ECO:0000256" key="7">
    <source>
        <dbReference type="ARBA" id="ARBA00022801"/>
    </source>
</evidence>
<evidence type="ECO:0000313" key="20">
    <source>
        <dbReference type="EMBL" id="OEG75063.1"/>
    </source>
</evidence>
<keyword evidence="4" id="KW-0235">DNA replication</keyword>
<dbReference type="SUPFAM" id="SSF55811">
    <property type="entry name" value="Nudix"/>
    <property type="match status" value="1"/>
</dbReference>
<dbReference type="InterPro" id="IPR015797">
    <property type="entry name" value="NUDIX_hydrolase-like_dom_sf"/>
</dbReference>
<dbReference type="PRINTS" id="PR00502">
    <property type="entry name" value="NUDIXFAMILY"/>
</dbReference>
<dbReference type="PROSITE" id="PS51462">
    <property type="entry name" value="NUDIX"/>
    <property type="match status" value="1"/>
</dbReference>
<dbReference type="GO" id="GO:0006281">
    <property type="term" value="P:DNA repair"/>
    <property type="evidence" value="ECO:0007669"/>
    <property type="project" value="UniProtKB-KW"/>
</dbReference>
<dbReference type="GO" id="GO:0044715">
    <property type="term" value="F:8-oxo-dGDP phosphatase activity"/>
    <property type="evidence" value="ECO:0007669"/>
    <property type="project" value="TreeGrafter"/>
</dbReference>
<dbReference type="InterPro" id="IPR020084">
    <property type="entry name" value="NUDIX_hydrolase_CS"/>
</dbReference>
<dbReference type="InterPro" id="IPR020476">
    <property type="entry name" value="Nudix_hydrolase"/>
</dbReference>
<dbReference type="Proteomes" id="UP000095230">
    <property type="component" value="Unassembled WGS sequence"/>
</dbReference>
<evidence type="ECO:0000256" key="5">
    <source>
        <dbReference type="ARBA" id="ARBA00022723"/>
    </source>
</evidence>
<dbReference type="PANTHER" id="PTHR47707:SF1">
    <property type="entry name" value="NUDIX HYDROLASE FAMILY PROTEIN"/>
    <property type="match status" value="1"/>
</dbReference>
<comment type="catalytic activity">
    <reaction evidence="10">
        <text>8-oxo-dGTP + H2O = 8-oxo-dGMP + diphosphate + H(+)</text>
        <dbReference type="Rhea" id="RHEA:31575"/>
        <dbReference type="ChEBI" id="CHEBI:15377"/>
        <dbReference type="ChEBI" id="CHEBI:15378"/>
        <dbReference type="ChEBI" id="CHEBI:33019"/>
        <dbReference type="ChEBI" id="CHEBI:63224"/>
        <dbReference type="ChEBI" id="CHEBI:77896"/>
        <dbReference type="EC" id="3.6.1.55"/>
    </reaction>
</comment>
<dbReference type="GO" id="GO:0035539">
    <property type="term" value="F:8-oxo-7,8-dihydrodeoxyguanosine triphosphate pyrophosphatase activity"/>
    <property type="evidence" value="ECO:0007669"/>
    <property type="project" value="UniProtKB-EC"/>
</dbReference>
<reference evidence="20 21" key="1">
    <citation type="submission" date="2016-07" db="EMBL/GenBank/DDBJ databases">
        <title>Whole-genome of two Shewanella species isolated from a digestive organ of sea cucumber Apostichopus japonicus Selenka 1867.</title>
        <authorList>
            <person name="Hong H.-H."/>
            <person name="Choi H."/>
            <person name="Cheon S."/>
            <person name="Oh J.-S."/>
            <person name="Lee H.-G."/>
            <person name="Park C."/>
        </authorList>
    </citation>
    <scope>NUCLEOTIDE SEQUENCE [LARGE SCALE GENOMIC DNA]</scope>
    <source>
        <strain evidence="20 21">CSB03KR</strain>
    </source>
</reference>
<accession>A0A1E5IYZ0</accession>
<dbReference type="InterPro" id="IPR047127">
    <property type="entry name" value="MutT-like"/>
</dbReference>
<dbReference type="GO" id="GO:0006260">
    <property type="term" value="P:DNA replication"/>
    <property type="evidence" value="ECO:0007669"/>
    <property type="project" value="UniProtKB-KW"/>
</dbReference>
<evidence type="ECO:0000256" key="10">
    <source>
        <dbReference type="ARBA" id="ARBA00035861"/>
    </source>
</evidence>
<feature type="binding site" evidence="17">
    <location>
        <position position="23"/>
    </location>
    <ligand>
        <name>8-oxo-dGTP</name>
        <dbReference type="ChEBI" id="CHEBI:77896"/>
    </ligand>
</feature>
<evidence type="ECO:0000256" key="18">
    <source>
        <dbReference type="PIRSR" id="PIRSR603561-2"/>
    </source>
</evidence>
<feature type="domain" description="Nudix hydrolase" evidence="19">
    <location>
        <begin position="1"/>
        <end position="128"/>
    </location>
</feature>
<feature type="binding site" evidence="18">
    <location>
        <position position="57"/>
    </location>
    <ligand>
        <name>Mg(2+)</name>
        <dbReference type="ChEBI" id="CHEBI:18420"/>
    </ligand>
</feature>
<evidence type="ECO:0000256" key="15">
    <source>
        <dbReference type="ARBA" id="ARBA00041979"/>
    </source>
</evidence>
<evidence type="ECO:0000256" key="13">
    <source>
        <dbReference type="ARBA" id="ARBA00040794"/>
    </source>
</evidence>
<dbReference type="OrthoDB" id="9810648at2"/>
<dbReference type="EC" id="3.6.1.55" evidence="12"/>
<feature type="binding site" evidence="17">
    <location>
        <begin position="34"/>
        <end position="37"/>
    </location>
    <ligand>
        <name>8-oxo-dGTP</name>
        <dbReference type="ChEBI" id="CHEBI:77896"/>
    </ligand>
</feature>
<keyword evidence="8 18" id="KW-0460">Magnesium</keyword>
<evidence type="ECO:0000256" key="6">
    <source>
        <dbReference type="ARBA" id="ARBA00022763"/>
    </source>
</evidence>
<dbReference type="GO" id="GO:0008413">
    <property type="term" value="F:8-oxo-7,8-dihydroguanosine triphosphate pyrophosphatase activity"/>
    <property type="evidence" value="ECO:0007669"/>
    <property type="project" value="InterPro"/>
</dbReference>
<dbReference type="RefSeq" id="WP_069670560.1">
    <property type="nucleotide sequence ID" value="NZ_MCBT01000013.1"/>
</dbReference>
<dbReference type="InterPro" id="IPR029119">
    <property type="entry name" value="MutY_C"/>
</dbReference>
<comment type="caution">
    <text evidence="20">The sequence shown here is derived from an EMBL/GenBank/DDBJ whole genome shotgun (WGS) entry which is preliminary data.</text>
</comment>
<keyword evidence="7" id="KW-0378">Hydrolase</keyword>
<dbReference type="Gene3D" id="3.90.79.10">
    <property type="entry name" value="Nucleoside Triphosphate Pyrophosphohydrolase"/>
    <property type="match status" value="1"/>
</dbReference>
<dbReference type="EMBL" id="MCBT01000013">
    <property type="protein sequence ID" value="OEG75063.1"/>
    <property type="molecule type" value="Genomic_DNA"/>
</dbReference>
<dbReference type="PROSITE" id="PS00893">
    <property type="entry name" value="NUDIX_BOX"/>
    <property type="match status" value="1"/>
</dbReference>
<dbReference type="InterPro" id="IPR003561">
    <property type="entry name" value="Mutator_MutT"/>
</dbReference>
<organism evidence="20 21">
    <name type="scientific">Shewanella colwelliana</name>
    <name type="common">Alteromonas colwelliana</name>
    <dbReference type="NCBI Taxonomy" id="23"/>
    <lineage>
        <taxon>Bacteria</taxon>
        <taxon>Pseudomonadati</taxon>
        <taxon>Pseudomonadota</taxon>
        <taxon>Gammaproteobacteria</taxon>
        <taxon>Alteromonadales</taxon>
        <taxon>Shewanellaceae</taxon>
        <taxon>Shewanella</taxon>
    </lineage>
</organism>
<evidence type="ECO:0000256" key="9">
    <source>
        <dbReference type="ARBA" id="ARBA00023204"/>
    </source>
</evidence>
<protein>
    <recommendedName>
        <fullName evidence="13">8-oxo-dGTP diphosphatase</fullName>
        <ecNumber evidence="12">3.6.1.55</ecNumber>
    </recommendedName>
    <alternativeName>
        <fullName evidence="16">7,8-dihydro-8-oxoguanine-triphosphatase</fullName>
    </alternativeName>
    <alternativeName>
        <fullName evidence="15">Mutator protein MutT</fullName>
    </alternativeName>
    <alternativeName>
        <fullName evidence="14">dGTP pyrophosphohydrolase</fullName>
    </alternativeName>
</protein>
<dbReference type="InterPro" id="IPR000086">
    <property type="entry name" value="NUDIX_hydrolase_dom"/>
</dbReference>
<evidence type="ECO:0000256" key="3">
    <source>
        <dbReference type="ARBA" id="ARBA00022457"/>
    </source>
</evidence>
<evidence type="ECO:0000256" key="12">
    <source>
        <dbReference type="ARBA" id="ARBA00038905"/>
    </source>
</evidence>
<evidence type="ECO:0000256" key="2">
    <source>
        <dbReference type="ARBA" id="ARBA00005582"/>
    </source>
</evidence>
<evidence type="ECO:0000259" key="19">
    <source>
        <dbReference type="PROSITE" id="PS51462"/>
    </source>
</evidence>
<feature type="binding site" evidence="17">
    <location>
        <position position="119"/>
    </location>
    <ligand>
        <name>8-oxo-dGTP</name>
        <dbReference type="ChEBI" id="CHEBI:77896"/>
    </ligand>
</feature>